<dbReference type="AlphaFoldDB" id="A0AAV4THB4"/>
<protein>
    <submittedName>
        <fullName evidence="2">Uncharacterized protein</fullName>
    </submittedName>
</protein>
<dbReference type="EMBL" id="BPLQ01009473">
    <property type="protein sequence ID" value="GIY44187.1"/>
    <property type="molecule type" value="Genomic_DNA"/>
</dbReference>
<keyword evidence="3" id="KW-1185">Reference proteome</keyword>
<dbReference type="Proteomes" id="UP001054837">
    <property type="component" value="Unassembled WGS sequence"/>
</dbReference>
<evidence type="ECO:0000256" key="1">
    <source>
        <dbReference type="SAM" id="MobiDB-lite"/>
    </source>
</evidence>
<evidence type="ECO:0000313" key="3">
    <source>
        <dbReference type="Proteomes" id="UP001054837"/>
    </source>
</evidence>
<comment type="caution">
    <text evidence="2">The sequence shown here is derived from an EMBL/GenBank/DDBJ whole genome shotgun (WGS) entry which is preliminary data.</text>
</comment>
<sequence>MDFAGTITSTPPSSVSNKWPNHNRKKHVNSDARTSSFVEQTIAFFHSFPCNPSLVNPNSYPLEAHRLVMAEAFREVLQCTILTKLQVLYYFIYIMDFARTTASTPRPKRVHNP</sequence>
<organism evidence="2 3">
    <name type="scientific">Caerostris darwini</name>
    <dbReference type="NCBI Taxonomy" id="1538125"/>
    <lineage>
        <taxon>Eukaryota</taxon>
        <taxon>Metazoa</taxon>
        <taxon>Ecdysozoa</taxon>
        <taxon>Arthropoda</taxon>
        <taxon>Chelicerata</taxon>
        <taxon>Arachnida</taxon>
        <taxon>Araneae</taxon>
        <taxon>Araneomorphae</taxon>
        <taxon>Entelegynae</taxon>
        <taxon>Araneoidea</taxon>
        <taxon>Araneidae</taxon>
        <taxon>Caerostris</taxon>
    </lineage>
</organism>
<evidence type="ECO:0000313" key="2">
    <source>
        <dbReference type="EMBL" id="GIY44187.1"/>
    </source>
</evidence>
<feature type="region of interest" description="Disordered" evidence="1">
    <location>
        <begin position="1"/>
        <end position="32"/>
    </location>
</feature>
<feature type="compositionally biased region" description="Polar residues" evidence="1">
    <location>
        <begin position="1"/>
        <end position="20"/>
    </location>
</feature>
<gene>
    <name evidence="2" type="ORF">CDAR_538011</name>
</gene>
<proteinExistence type="predicted"/>
<reference evidence="2 3" key="1">
    <citation type="submission" date="2021-06" db="EMBL/GenBank/DDBJ databases">
        <title>Caerostris darwini draft genome.</title>
        <authorList>
            <person name="Kono N."/>
            <person name="Arakawa K."/>
        </authorList>
    </citation>
    <scope>NUCLEOTIDE SEQUENCE [LARGE SCALE GENOMIC DNA]</scope>
</reference>
<name>A0AAV4THB4_9ARAC</name>
<accession>A0AAV4THB4</accession>